<organism evidence="2 3">
    <name type="scientific">Kribbella steppae</name>
    <dbReference type="NCBI Taxonomy" id="2512223"/>
    <lineage>
        <taxon>Bacteria</taxon>
        <taxon>Bacillati</taxon>
        <taxon>Actinomycetota</taxon>
        <taxon>Actinomycetes</taxon>
        <taxon>Propionibacteriales</taxon>
        <taxon>Kribbellaceae</taxon>
        <taxon>Kribbella</taxon>
    </lineage>
</organism>
<accession>A0A4R2GTJ9</accession>
<dbReference type="RefSeq" id="WP_132216840.1">
    <property type="nucleotide sequence ID" value="NZ_SLWN01000026.1"/>
</dbReference>
<proteinExistence type="predicted"/>
<evidence type="ECO:0000313" key="2">
    <source>
        <dbReference type="EMBL" id="TCO13506.1"/>
    </source>
</evidence>
<dbReference type="PROSITE" id="PS51257">
    <property type="entry name" value="PROKAR_LIPOPROTEIN"/>
    <property type="match status" value="1"/>
</dbReference>
<dbReference type="AlphaFoldDB" id="A0A4R2GTJ9"/>
<reference evidence="2 3" key="1">
    <citation type="journal article" date="2015" name="Stand. Genomic Sci.">
        <title>Genomic Encyclopedia of Bacterial and Archaeal Type Strains, Phase III: the genomes of soil and plant-associated and newly described type strains.</title>
        <authorList>
            <person name="Whitman W.B."/>
            <person name="Woyke T."/>
            <person name="Klenk H.P."/>
            <person name="Zhou Y."/>
            <person name="Lilburn T.G."/>
            <person name="Beck B.J."/>
            <person name="De Vos P."/>
            <person name="Vandamme P."/>
            <person name="Eisen J.A."/>
            <person name="Garrity G."/>
            <person name="Hugenholtz P."/>
            <person name="Kyrpides N.C."/>
        </authorList>
    </citation>
    <scope>NUCLEOTIDE SEQUENCE [LARGE SCALE GENOMIC DNA]</scope>
    <source>
        <strain evidence="2 3">VKM Ac-2572</strain>
    </source>
</reference>
<dbReference type="SUPFAM" id="SSF89392">
    <property type="entry name" value="Prokaryotic lipoproteins and lipoprotein localization factors"/>
    <property type="match status" value="1"/>
</dbReference>
<dbReference type="OrthoDB" id="3781094at2"/>
<keyword evidence="1" id="KW-0732">Signal</keyword>
<feature type="signal peptide" evidence="1">
    <location>
        <begin position="1"/>
        <end position="23"/>
    </location>
</feature>
<dbReference type="Gene3D" id="2.50.20.20">
    <property type="match status" value="1"/>
</dbReference>
<evidence type="ECO:0000256" key="1">
    <source>
        <dbReference type="SAM" id="SignalP"/>
    </source>
</evidence>
<sequence length="262" mass="27169">MKLRFAMSTAAVLPLALGLAACGSGEPEATGYKPSMPTATPVVTTTAAPQKVAPAVHLNRVTFVPAMNTALTKQKSWRIAGTMTAGGATMMTIDGIQTAKPLAMSVTMSGAAFDGKTAKVVLVKGTGYASIPGATPAGKYITFEAGDSAELDQLLEGGDPTKIFKSFGGALKGVKFVRTETVGGQKLDRYDITVNTAKALAAQGKKVPAGVPATLTYSLWMDKSHLVRKISFDLAGVAMVITMSDYNKPVTITAPPASKIVR</sequence>
<evidence type="ECO:0000313" key="3">
    <source>
        <dbReference type="Proteomes" id="UP000294508"/>
    </source>
</evidence>
<name>A0A4R2GTJ9_9ACTN</name>
<dbReference type="InterPro" id="IPR029046">
    <property type="entry name" value="LolA/LolB/LppX"/>
</dbReference>
<comment type="caution">
    <text evidence="2">The sequence shown here is derived from an EMBL/GenBank/DDBJ whole genome shotgun (WGS) entry which is preliminary data.</text>
</comment>
<protein>
    <recommendedName>
        <fullName evidence="4">Lipoprotein LprG</fullName>
    </recommendedName>
</protein>
<dbReference type="EMBL" id="SLWN01000026">
    <property type="protein sequence ID" value="TCO13506.1"/>
    <property type="molecule type" value="Genomic_DNA"/>
</dbReference>
<evidence type="ECO:0008006" key="4">
    <source>
        <dbReference type="Google" id="ProtNLM"/>
    </source>
</evidence>
<feature type="chain" id="PRO_5039143521" description="Lipoprotein LprG" evidence="1">
    <location>
        <begin position="24"/>
        <end position="262"/>
    </location>
</feature>
<gene>
    <name evidence="2" type="ORF">EV652_12647</name>
</gene>
<keyword evidence="3" id="KW-1185">Reference proteome</keyword>
<dbReference type="Proteomes" id="UP000294508">
    <property type="component" value="Unassembled WGS sequence"/>
</dbReference>